<evidence type="ECO:0000313" key="3">
    <source>
        <dbReference type="Proteomes" id="UP000517765"/>
    </source>
</evidence>
<dbReference type="RefSeq" id="WP_228453577.1">
    <property type="nucleotide sequence ID" value="NZ_JABJXA010000452.1"/>
</dbReference>
<name>A0A7W3X1R0_9ACTN</name>
<feature type="compositionally biased region" description="Basic residues" evidence="1">
    <location>
        <begin position="79"/>
        <end position="88"/>
    </location>
</feature>
<proteinExistence type="predicted"/>
<evidence type="ECO:0000256" key="1">
    <source>
        <dbReference type="SAM" id="MobiDB-lite"/>
    </source>
</evidence>
<dbReference type="AlphaFoldDB" id="A0A7W3X1R0"/>
<sequence length="103" mass="11358">TKKGTSGEFHYVLLLNPNVVLAQLDEKNALQAGLADRFEDRLTEIGAKRDIHEYQQRMAELDAAEQADESPDTPVTPGKKPKRAKGKNPAKSQVAETDHGQHP</sequence>
<dbReference type="Proteomes" id="UP000517765">
    <property type="component" value="Unassembled WGS sequence"/>
</dbReference>
<feature type="compositionally biased region" description="Acidic residues" evidence="1">
    <location>
        <begin position="62"/>
        <end position="71"/>
    </location>
</feature>
<reference evidence="3" key="1">
    <citation type="submission" date="2020-05" db="EMBL/GenBank/DDBJ databases">
        <title>Classification of alakaliphilic streptomycetes isolated from an alkaline soil next to Lonar Crater, India and a proposal for the recognition of Streptomyces alkaliterrae sp. nov.</title>
        <authorList>
            <person name="Golinska P."/>
        </authorList>
    </citation>
    <scope>NUCLEOTIDE SEQUENCE [LARGE SCALE GENOMIC DNA]</scope>
    <source>
        <strain evidence="3">OF8</strain>
    </source>
</reference>
<protein>
    <submittedName>
        <fullName evidence="2">Uncharacterized protein</fullName>
    </submittedName>
</protein>
<dbReference type="EMBL" id="JABJXA010000452">
    <property type="protein sequence ID" value="MBB1262546.1"/>
    <property type="molecule type" value="Genomic_DNA"/>
</dbReference>
<accession>A0A7W3X1R0</accession>
<feature type="non-terminal residue" evidence="2">
    <location>
        <position position="1"/>
    </location>
</feature>
<gene>
    <name evidence="2" type="ORF">H3147_27700</name>
</gene>
<feature type="region of interest" description="Disordered" evidence="1">
    <location>
        <begin position="56"/>
        <end position="103"/>
    </location>
</feature>
<organism evidence="2 3">
    <name type="scientific">Streptomyces alkaliterrae</name>
    <dbReference type="NCBI Taxonomy" id="2213162"/>
    <lineage>
        <taxon>Bacteria</taxon>
        <taxon>Bacillati</taxon>
        <taxon>Actinomycetota</taxon>
        <taxon>Actinomycetes</taxon>
        <taxon>Kitasatosporales</taxon>
        <taxon>Streptomycetaceae</taxon>
        <taxon>Streptomyces</taxon>
    </lineage>
</organism>
<evidence type="ECO:0000313" key="2">
    <source>
        <dbReference type="EMBL" id="MBB1262546.1"/>
    </source>
</evidence>
<comment type="caution">
    <text evidence="2">The sequence shown here is derived from an EMBL/GenBank/DDBJ whole genome shotgun (WGS) entry which is preliminary data.</text>
</comment>